<evidence type="ECO:0000259" key="1">
    <source>
        <dbReference type="Pfam" id="PF04909"/>
    </source>
</evidence>
<organism evidence="2 3">
    <name type="scientific">Cutaneotrichosporon cavernicola</name>
    <dbReference type="NCBI Taxonomy" id="279322"/>
    <lineage>
        <taxon>Eukaryota</taxon>
        <taxon>Fungi</taxon>
        <taxon>Dikarya</taxon>
        <taxon>Basidiomycota</taxon>
        <taxon>Agaricomycotina</taxon>
        <taxon>Tremellomycetes</taxon>
        <taxon>Trichosporonales</taxon>
        <taxon>Trichosporonaceae</taxon>
        <taxon>Cutaneotrichosporon</taxon>
    </lineage>
</organism>
<sequence>MPYTPSSARINPPLPRGSWDTHFHIFPPSAPLAPNAPFTPPRIPLSEDERFHSQLGTPNRVLAHSFALADLSSLEQWVGGSGAGERRALVLLTDDMGADEIVHRQREGVRGIRAVTKAEDAKGKAREIKSMMERLQEAGVRWTVAVQEAATPGVWDHLLAIVDTMPDQILMIDHLGFLPGPWNQNPPLIPTAEECCKLPHVDAVLALLSRKNTYIKLSAPYRLTSRYEALEGLVKAVAKAAPERIVWASDWPFVPTPAEIKASKERGDTEVTFHPEDMPKWITLLREWLGEDLFNKMMVANPAKIYA</sequence>
<accession>A0AA48L123</accession>
<dbReference type="GO" id="GO:0016787">
    <property type="term" value="F:hydrolase activity"/>
    <property type="evidence" value="ECO:0007669"/>
    <property type="project" value="InterPro"/>
</dbReference>
<dbReference type="InterPro" id="IPR052358">
    <property type="entry name" value="Aro_Compnd_Degr_Hydrolases"/>
</dbReference>
<evidence type="ECO:0000313" key="3">
    <source>
        <dbReference type="Proteomes" id="UP001233271"/>
    </source>
</evidence>
<proteinExistence type="predicted"/>
<reference evidence="2" key="1">
    <citation type="journal article" date="2023" name="BMC Genomics">
        <title>Chromosome-level genome assemblies of Cutaneotrichosporon spp. (Trichosporonales, Basidiomycota) reveal imbalanced evolution between nucleotide sequences and chromosome synteny.</title>
        <authorList>
            <person name="Kobayashi Y."/>
            <person name="Kayamori A."/>
            <person name="Aoki K."/>
            <person name="Shiwa Y."/>
            <person name="Matsutani M."/>
            <person name="Fujita N."/>
            <person name="Sugita T."/>
            <person name="Iwasaki W."/>
            <person name="Tanaka N."/>
            <person name="Takashima M."/>
        </authorList>
    </citation>
    <scope>NUCLEOTIDE SEQUENCE</scope>
    <source>
        <strain evidence="2">HIS019</strain>
    </source>
</reference>
<dbReference type="Gene3D" id="3.20.20.140">
    <property type="entry name" value="Metal-dependent hydrolases"/>
    <property type="match status" value="1"/>
</dbReference>
<evidence type="ECO:0000313" key="2">
    <source>
        <dbReference type="EMBL" id="BEI90666.1"/>
    </source>
</evidence>
<dbReference type="EMBL" id="AP028214">
    <property type="protein sequence ID" value="BEI90666.1"/>
    <property type="molecule type" value="Genomic_DNA"/>
</dbReference>
<dbReference type="GeneID" id="85494536"/>
<dbReference type="AlphaFoldDB" id="A0AA48L123"/>
<dbReference type="PANTHER" id="PTHR35563:SF2">
    <property type="entry name" value="BARREL METAL-DEPENDENT HYDROLASE, PUTATIVE (AFU_ORTHOLOGUE AFUA_1G16240)-RELATED"/>
    <property type="match status" value="1"/>
</dbReference>
<dbReference type="PANTHER" id="PTHR35563">
    <property type="entry name" value="BARREL METAL-DEPENDENT HYDROLASE, PUTATIVE (AFU_ORTHOLOGUE AFUA_1G16240)-RELATED"/>
    <property type="match status" value="1"/>
</dbReference>
<dbReference type="Proteomes" id="UP001233271">
    <property type="component" value="Chromosome 3"/>
</dbReference>
<dbReference type="InterPro" id="IPR006680">
    <property type="entry name" value="Amidohydro-rel"/>
</dbReference>
<dbReference type="KEGG" id="ccac:CcaHIS019_0307360"/>
<protein>
    <recommendedName>
        <fullName evidence="1">Amidohydrolase-related domain-containing protein</fullName>
    </recommendedName>
</protein>
<dbReference type="InterPro" id="IPR032466">
    <property type="entry name" value="Metal_Hydrolase"/>
</dbReference>
<gene>
    <name evidence="2" type="ORF">CcaverHIS019_0307360</name>
</gene>
<name>A0AA48L123_9TREE</name>
<dbReference type="Pfam" id="PF04909">
    <property type="entry name" value="Amidohydro_2"/>
    <property type="match status" value="1"/>
</dbReference>
<keyword evidence="3" id="KW-1185">Reference proteome</keyword>
<feature type="domain" description="Amidohydrolase-related" evidence="1">
    <location>
        <begin position="19"/>
        <end position="306"/>
    </location>
</feature>
<dbReference type="RefSeq" id="XP_060455931.1">
    <property type="nucleotide sequence ID" value="XM_060599215.1"/>
</dbReference>
<dbReference type="SUPFAM" id="SSF51556">
    <property type="entry name" value="Metallo-dependent hydrolases"/>
    <property type="match status" value="1"/>
</dbReference>